<sequence>MYFTLLAGALLFADFGSACFPNGHAAKHLVGWTPPLIKPEIRQVSRPIQNKIAINNVRIFDGYEISELTTVVIDGDVIGTDASGADCVDGLGGVLLPGLIDSHCHPLTLEHLGQMSSYGVTTAIGMGCSPEPACNTLRNQTGLTDFYSAGEIATSPNSTHATPPTGPPDLISNANQAQEWVNQRVGNGSDFIKLIAEANGMTQAEHNAIVYQAHQAGKQSTTHASDIASYRQAVISKTDIIQHSVSDLLLPADLVKQIIANNQTVTPTPTVARVVNANPLFNPSGNGSFHNATLNAGIMHKAGISILVGTDSNLLNAGINVAYGSSVHDELENLVSAGMTPAEVLRSATILPARQFGLNDRGIIAPGYRADLLLIQGNPLQNISTTRNILRVWNAGLEYTLA</sequence>
<dbReference type="InterPro" id="IPR051781">
    <property type="entry name" value="Metallo-dep_Hydrolase"/>
</dbReference>
<evidence type="ECO:0000259" key="2">
    <source>
        <dbReference type="Pfam" id="PF01979"/>
    </source>
</evidence>
<dbReference type="Gene3D" id="2.30.40.10">
    <property type="entry name" value="Urease, subunit C, domain 1"/>
    <property type="match status" value="1"/>
</dbReference>
<evidence type="ECO:0000256" key="1">
    <source>
        <dbReference type="SAM" id="SignalP"/>
    </source>
</evidence>
<dbReference type="InterPro" id="IPR011059">
    <property type="entry name" value="Metal-dep_hydrolase_composite"/>
</dbReference>
<dbReference type="SUPFAM" id="SSF51556">
    <property type="entry name" value="Metallo-dependent hydrolases"/>
    <property type="match status" value="1"/>
</dbReference>
<dbReference type="PANTHER" id="PTHR43135">
    <property type="entry name" value="ALPHA-D-RIBOSE 1-METHYLPHOSPHONATE 5-TRIPHOSPHATE DIPHOSPHATASE"/>
    <property type="match status" value="1"/>
</dbReference>
<dbReference type="PANTHER" id="PTHR43135:SF3">
    <property type="entry name" value="ALPHA-D-RIBOSE 1-METHYLPHOSPHONATE 5-TRIPHOSPHATE DIPHOSPHATASE"/>
    <property type="match status" value="1"/>
</dbReference>
<dbReference type="OrthoDB" id="194468at2759"/>
<dbReference type="InterPro" id="IPR032466">
    <property type="entry name" value="Metal_Hydrolase"/>
</dbReference>
<feature type="domain" description="Amidohydrolase-related" evidence="2">
    <location>
        <begin position="94"/>
        <end position="394"/>
    </location>
</feature>
<evidence type="ECO:0000313" key="4">
    <source>
        <dbReference type="Proteomes" id="UP000034112"/>
    </source>
</evidence>
<reference evidence="4" key="1">
    <citation type="journal article" date="2015" name="Genome Announc.">
        <title>Draft whole-genome sequence of the biocontrol agent Trichoderma harzianum T6776.</title>
        <authorList>
            <person name="Baroncelli R."/>
            <person name="Piaggeschi G."/>
            <person name="Fiorini L."/>
            <person name="Bertolini E."/>
            <person name="Zapparata A."/>
            <person name="Pe M.E."/>
            <person name="Sarrocco S."/>
            <person name="Vannacci G."/>
        </authorList>
    </citation>
    <scope>NUCLEOTIDE SEQUENCE [LARGE SCALE GENOMIC DNA]</scope>
    <source>
        <strain evidence="4">T6776</strain>
    </source>
</reference>
<dbReference type="SUPFAM" id="SSF51338">
    <property type="entry name" value="Composite domain of metallo-dependent hydrolases"/>
    <property type="match status" value="1"/>
</dbReference>
<dbReference type="InterPro" id="IPR006680">
    <property type="entry name" value="Amidohydro-rel"/>
</dbReference>
<evidence type="ECO:0000313" key="3">
    <source>
        <dbReference type="EMBL" id="KKO97880.1"/>
    </source>
</evidence>
<feature type="chain" id="PRO_5002529821" description="Amidohydrolase-related domain-containing protein" evidence="1">
    <location>
        <begin position="19"/>
        <end position="402"/>
    </location>
</feature>
<dbReference type="Gene3D" id="3.40.50.10910">
    <property type="entry name" value="Amidohydrolase"/>
    <property type="match status" value="1"/>
</dbReference>
<keyword evidence="1" id="KW-0732">Signal</keyword>
<dbReference type="Gene3D" id="3.30.110.90">
    <property type="entry name" value="Amidohydrolase"/>
    <property type="match status" value="1"/>
</dbReference>
<dbReference type="Proteomes" id="UP000034112">
    <property type="component" value="Unassembled WGS sequence"/>
</dbReference>
<accession>A0A0F9WXJ5</accession>
<proteinExistence type="predicted"/>
<organism evidence="3 4">
    <name type="scientific">Trichoderma harzianum</name>
    <name type="common">Hypocrea lixii</name>
    <dbReference type="NCBI Taxonomy" id="5544"/>
    <lineage>
        <taxon>Eukaryota</taxon>
        <taxon>Fungi</taxon>
        <taxon>Dikarya</taxon>
        <taxon>Ascomycota</taxon>
        <taxon>Pezizomycotina</taxon>
        <taxon>Sordariomycetes</taxon>
        <taxon>Hypocreomycetidae</taxon>
        <taxon>Hypocreales</taxon>
        <taxon>Hypocreaceae</taxon>
        <taxon>Trichoderma</taxon>
    </lineage>
</organism>
<protein>
    <recommendedName>
        <fullName evidence="2">Amidohydrolase-related domain-containing protein</fullName>
    </recommendedName>
</protein>
<dbReference type="Pfam" id="PF01979">
    <property type="entry name" value="Amidohydro_1"/>
    <property type="match status" value="1"/>
</dbReference>
<feature type="signal peptide" evidence="1">
    <location>
        <begin position="1"/>
        <end position="18"/>
    </location>
</feature>
<dbReference type="Gene3D" id="1.20.58.520">
    <property type="entry name" value="Amidohydrolase"/>
    <property type="match status" value="1"/>
</dbReference>
<dbReference type="GO" id="GO:0016810">
    <property type="term" value="F:hydrolase activity, acting on carbon-nitrogen (but not peptide) bonds"/>
    <property type="evidence" value="ECO:0007669"/>
    <property type="project" value="InterPro"/>
</dbReference>
<comment type="caution">
    <text evidence="3">The sequence shown here is derived from an EMBL/GenBank/DDBJ whole genome shotgun (WGS) entry which is preliminary data.</text>
</comment>
<dbReference type="EMBL" id="JOKZ01000492">
    <property type="protein sequence ID" value="KKO97880.1"/>
    <property type="molecule type" value="Genomic_DNA"/>
</dbReference>
<dbReference type="AlphaFoldDB" id="A0A0F9WXJ5"/>
<name>A0A0F9WXJ5_TRIHA</name>
<gene>
    <name evidence="3" type="ORF">THAR02_10016</name>
</gene>